<reference evidence="1 2" key="1">
    <citation type="submission" date="2024-01" db="EMBL/GenBank/DDBJ databases">
        <title>A telomere-to-telomere, gap-free genome of sweet tea (Lithocarpus litseifolius).</title>
        <authorList>
            <person name="Zhou J."/>
        </authorList>
    </citation>
    <scope>NUCLEOTIDE SEQUENCE [LARGE SCALE GENOMIC DNA]</scope>
    <source>
        <strain evidence="1">Zhou-2022a</strain>
        <tissue evidence="1">Leaf</tissue>
    </source>
</reference>
<evidence type="ECO:0000313" key="1">
    <source>
        <dbReference type="EMBL" id="KAL0006648.1"/>
    </source>
</evidence>
<comment type="caution">
    <text evidence="1">The sequence shown here is derived from an EMBL/GenBank/DDBJ whole genome shotgun (WGS) entry which is preliminary data.</text>
</comment>
<feature type="non-terminal residue" evidence="1">
    <location>
        <position position="60"/>
    </location>
</feature>
<dbReference type="Proteomes" id="UP001459277">
    <property type="component" value="Unassembled WGS sequence"/>
</dbReference>
<name>A0AAW2D7T3_9ROSI</name>
<protein>
    <recommendedName>
        <fullName evidence="3">AtpF</fullName>
    </recommendedName>
</protein>
<proteinExistence type="predicted"/>
<evidence type="ECO:0000313" key="2">
    <source>
        <dbReference type="Proteomes" id="UP001459277"/>
    </source>
</evidence>
<sequence length="60" mass="6991">MRAHNSKMSNFIAYDIFDGTNTTGTGKSFFLTVYSSHLIRFLGFLRFSLPHLSFHSRRFN</sequence>
<evidence type="ECO:0008006" key="3">
    <source>
        <dbReference type="Google" id="ProtNLM"/>
    </source>
</evidence>
<gene>
    <name evidence="1" type="ORF">SO802_008150</name>
</gene>
<keyword evidence="2" id="KW-1185">Reference proteome</keyword>
<accession>A0AAW2D7T3</accession>
<organism evidence="1 2">
    <name type="scientific">Lithocarpus litseifolius</name>
    <dbReference type="NCBI Taxonomy" id="425828"/>
    <lineage>
        <taxon>Eukaryota</taxon>
        <taxon>Viridiplantae</taxon>
        <taxon>Streptophyta</taxon>
        <taxon>Embryophyta</taxon>
        <taxon>Tracheophyta</taxon>
        <taxon>Spermatophyta</taxon>
        <taxon>Magnoliopsida</taxon>
        <taxon>eudicotyledons</taxon>
        <taxon>Gunneridae</taxon>
        <taxon>Pentapetalae</taxon>
        <taxon>rosids</taxon>
        <taxon>fabids</taxon>
        <taxon>Fagales</taxon>
        <taxon>Fagaceae</taxon>
        <taxon>Lithocarpus</taxon>
    </lineage>
</organism>
<dbReference type="AlphaFoldDB" id="A0AAW2D7T3"/>
<dbReference type="EMBL" id="JAZDWU010000003">
    <property type="protein sequence ID" value="KAL0006648.1"/>
    <property type="molecule type" value="Genomic_DNA"/>
</dbReference>